<evidence type="ECO:0000256" key="11">
    <source>
        <dbReference type="RuleBase" id="RU369089"/>
    </source>
</evidence>
<dbReference type="InterPro" id="IPR021998">
    <property type="entry name" value="Alfin_N"/>
</dbReference>
<dbReference type="InterPro" id="IPR013083">
    <property type="entry name" value="Znf_RING/FYVE/PHD"/>
</dbReference>
<dbReference type="InterPro" id="IPR045104">
    <property type="entry name" value="Alfin"/>
</dbReference>
<evidence type="ECO:0000256" key="5">
    <source>
        <dbReference type="ARBA" id="ARBA00022833"/>
    </source>
</evidence>
<dbReference type="CDD" id="cd15613">
    <property type="entry name" value="PHD_AL_plant"/>
    <property type="match status" value="1"/>
</dbReference>
<dbReference type="Pfam" id="PF12165">
    <property type="entry name" value="Alfin"/>
    <property type="match status" value="1"/>
</dbReference>
<dbReference type="EMBL" id="CP144699">
    <property type="protein sequence ID" value="WVZ21180.1"/>
    <property type="molecule type" value="Genomic_DNA"/>
</dbReference>
<evidence type="ECO:0000256" key="7">
    <source>
        <dbReference type="ARBA" id="ARBA00023015"/>
    </source>
</evidence>
<dbReference type="GO" id="GO:0003712">
    <property type="term" value="F:transcription coregulator activity"/>
    <property type="evidence" value="ECO:0007669"/>
    <property type="project" value="TreeGrafter"/>
</dbReference>
<comment type="subunit">
    <text evidence="11">Interacts with H3K4me3 and to a lesser extent with H3K4me2.</text>
</comment>
<evidence type="ECO:0000313" key="15">
    <source>
        <dbReference type="Proteomes" id="UP001374535"/>
    </source>
</evidence>
<dbReference type="AlphaFoldDB" id="A0AAQ3P3X1"/>
<sequence length="169" mass="19066">MEEKDWLSLVAVHSDTWLISVAMYFGARFGFDKADRKSLFSMINDLPTIFEVVAGKAKKQGKEKSSVSNHDNNKSKSNSKRGSESQEKYSKSMEPKNESALEKDDEHGDGLCGACGENYAHVADADEFWIGCDICERWYHGKCVRITPAKAQNIKEYKCPSCSNKRVRQ</sequence>
<dbReference type="InterPro" id="IPR011011">
    <property type="entry name" value="Znf_FYVE_PHD"/>
</dbReference>
<dbReference type="InterPro" id="IPR044104">
    <property type="entry name" value="PHD_AL_plant"/>
</dbReference>
<evidence type="ECO:0000256" key="8">
    <source>
        <dbReference type="ARBA" id="ARBA00023163"/>
    </source>
</evidence>
<keyword evidence="5 11" id="KW-0862">Zinc</keyword>
<dbReference type="GO" id="GO:0006325">
    <property type="term" value="P:chromatin organization"/>
    <property type="evidence" value="ECO:0007669"/>
    <property type="project" value="UniProtKB-UniRule"/>
</dbReference>
<dbReference type="InterPro" id="IPR019786">
    <property type="entry name" value="Zinc_finger_PHD-type_CS"/>
</dbReference>
<evidence type="ECO:0000256" key="1">
    <source>
        <dbReference type="ARBA" id="ARBA00004123"/>
    </source>
</evidence>
<evidence type="ECO:0000256" key="3">
    <source>
        <dbReference type="ARBA" id="ARBA00022723"/>
    </source>
</evidence>
<evidence type="ECO:0000256" key="6">
    <source>
        <dbReference type="ARBA" id="ARBA00022853"/>
    </source>
</evidence>
<keyword evidence="3 11" id="KW-0479">Metal-binding</keyword>
<dbReference type="Gene3D" id="3.30.40.10">
    <property type="entry name" value="Zinc/RING finger domain, C3HC4 (zinc finger)"/>
    <property type="match status" value="1"/>
</dbReference>
<comment type="function">
    <text evidence="11">Histone-binding component that specifically recognizes H3 tails trimethylated on 'Lys-4' (H3K4me3), which mark transcription start sites of virtually all active genes.</text>
</comment>
<protein>
    <recommendedName>
        <fullName evidence="11">PHD finger protein ALFIN-LIKE</fullName>
    </recommendedName>
</protein>
<keyword evidence="4 10" id="KW-0863">Zinc-finger</keyword>
<name>A0AAQ3P3X1_VIGMU</name>
<comment type="domain">
    <text evidence="11">The PHD-type zinc finger mediates the binding to H3K4me3.</text>
</comment>
<evidence type="ECO:0000259" key="13">
    <source>
        <dbReference type="PROSITE" id="PS50016"/>
    </source>
</evidence>
<dbReference type="GO" id="GO:0006355">
    <property type="term" value="P:regulation of DNA-templated transcription"/>
    <property type="evidence" value="ECO:0007669"/>
    <property type="project" value="UniProtKB-UniRule"/>
</dbReference>
<reference evidence="14 15" key="1">
    <citation type="journal article" date="2023" name="Life. Sci Alliance">
        <title>Evolutionary insights into 3D genome organization and epigenetic landscape of Vigna mungo.</title>
        <authorList>
            <person name="Junaid A."/>
            <person name="Singh B."/>
            <person name="Bhatia S."/>
        </authorList>
    </citation>
    <scope>NUCLEOTIDE SEQUENCE [LARGE SCALE GENOMIC DNA]</scope>
    <source>
        <strain evidence="14">Urdbean</strain>
    </source>
</reference>
<dbReference type="GO" id="GO:0005634">
    <property type="term" value="C:nucleus"/>
    <property type="evidence" value="ECO:0007669"/>
    <property type="project" value="UniProtKB-SubCell"/>
</dbReference>
<dbReference type="PROSITE" id="PS01359">
    <property type="entry name" value="ZF_PHD_1"/>
    <property type="match status" value="1"/>
</dbReference>
<evidence type="ECO:0000256" key="9">
    <source>
        <dbReference type="ARBA" id="ARBA00023242"/>
    </source>
</evidence>
<evidence type="ECO:0000313" key="14">
    <source>
        <dbReference type="EMBL" id="WVZ21180.1"/>
    </source>
</evidence>
<dbReference type="PROSITE" id="PS50016">
    <property type="entry name" value="ZF_PHD_2"/>
    <property type="match status" value="1"/>
</dbReference>
<evidence type="ECO:0000256" key="10">
    <source>
        <dbReference type="PROSITE-ProRule" id="PRU00146"/>
    </source>
</evidence>
<dbReference type="PANTHER" id="PTHR12321:SF98">
    <property type="entry name" value="PHD FINGER PROTEIN ALFIN-LIKE 5"/>
    <property type="match status" value="1"/>
</dbReference>
<keyword evidence="7 11" id="KW-0805">Transcription regulation</keyword>
<dbReference type="InterPro" id="IPR001965">
    <property type="entry name" value="Znf_PHD"/>
</dbReference>
<keyword evidence="9 11" id="KW-0539">Nucleus</keyword>
<feature type="domain" description="PHD-type" evidence="13">
    <location>
        <begin position="109"/>
        <end position="165"/>
    </location>
</feature>
<accession>A0AAQ3P3X1</accession>
<gene>
    <name evidence="14" type="ORF">V8G54_008502</name>
</gene>
<dbReference type="FunFam" id="3.30.40.10:FF:000306">
    <property type="entry name" value="PHD finger alfin-like protein"/>
    <property type="match status" value="1"/>
</dbReference>
<evidence type="ECO:0000256" key="4">
    <source>
        <dbReference type="ARBA" id="ARBA00022771"/>
    </source>
</evidence>
<dbReference type="GO" id="GO:0042393">
    <property type="term" value="F:histone binding"/>
    <property type="evidence" value="ECO:0007669"/>
    <property type="project" value="UniProtKB-UniRule"/>
</dbReference>
<keyword evidence="8 11" id="KW-0804">Transcription</keyword>
<dbReference type="Proteomes" id="UP001374535">
    <property type="component" value="Chromosome 2"/>
</dbReference>
<evidence type="ECO:0000256" key="12">
    <source>
        <dbReference type="SAM" id="MobiDB-lite"/>
    </source>
</evidence>
<dbReference type="GO" id="GO:0000976">
    <property type="term" value="F:transcription cis-regulatory region binding"/>
    <property type="evidence" value="ECO:0007669"/>
    <property type="project" value="TreeGrafter"/>
</dbReference>
<dbReference type="SMART" id="SM00249">
    <property type="entry name" value="PHD"/>
    <property type="match status" value="1"/>
</dbReference>
<dbReference type="PANTHER" id="PTHR12321">
    <property type="entry name" value="CPG BINDING PROTEIN"/>
    <property type="match status" value="1"/>
</dbReference>
<organism evidence="14 15">
    <name type="scientific">Vigna mungo</name>
    <name type="common">Black gram</name>
    <name type="synonym">Phaseolus mungo</name>
    <dbReference type="NCBI Taxonomy" id="3915"/>
    <lineage>
        <taxon>Eukaryota</taxon>
        <taxon>Viridiplantae</taxon>
        <taxon>Streptophyta</taxon>
        <taxon>Embryophyta</taxon>
        <taxon>Tracheophyta</taxon>
        <taxon>Spermatophyta</taxon>
        <taxon>Magnoliopsida</taxon>
        <taxon>eudicotyledons</taxon>
        <taxon>Gunneridae</taxon>
        <taxon>Pentapetalae</taxon>
        <taxon>rosids</taxon>
        <taxon>fabids</taxon>
        <taxon>Fabales</taxon>
        <taxon>Fabaceae</taxon>
        <taxon>Papilionoideae</taxon>
        <taxon>50 kb inversion clade</taxon>
        <taxon>NPAAA clade</taxon>
        <taxon>indigoferoid/millettioid clade</taxon>
        <taxon>Phaseoleae</taxon>
        <taxon>Vigna</taxon>
    </lineage>
</organism>
<comment type="subcellular location">
    <subcellularLocation>
        <location evidence="1 11">Nucleus</location>
    </subcellularLocation>
</comment>
<comment type="similarity">
    <text evidence="2 11">Belongs to the Alfin family.</text>
</comment>
<proteinExistence type="inferred from homology"/>
<keyword evidence="15" id="KW-1185">Reference proteome</keyword>
<dbReference type="SUPFAM" id="SSF57903">
    <property type="entry name" value="FYVE/PHD zinc finger"/>
    <property type="match status" value="1"/>
</dbReference>
<dbReference type="Pfam" id="PF00628">
    <property type="entry name" value="PHD"/>
    <property type="match status" value="1"/>
</dbReference>
<keyword evidence="6 11" id="KW-0156">Chromatin regulator</keyword>
<evidence type="ECO:0000256" key="2">
    <source>
        <dbReference type="ARBA" id="ARBA00010445"/>
    </source>
</evidence>
<dbReference type="InterPro" id="IPR019787">
    <property type="entry name" value="Znf_PHD-finger"/>
</dbReference>
<dbReference type="GO" id="GO:0008270">
    <property type="term" value="F:zinc ion binding"/>
    <property type="evidence" value="ECO:0007669"/>
    <property type="project" value="UniProtKB-KW"/>
</dbReference>
<feature type="compositionally biased region" description="Basic and acidic residues" evidence="12">
    <location>
        <begin position="81"/>
        <end position="105"/>
    </location>
</feature>
<feature type="region of interest" description="Disordered" evidence="12">
    <location>
        <begin position="60"/>
        <end position="105"/>
    </location>
</feature>